<dbReference type="InterPro" id="IPR029062">
    <property type="entry name" value="Class_I_gatase-like"/>
</dbReference>
<dbReference type="Proteomes" id="UP001519363">
    <property type="component" value="Unassembled WGS sequence"/>
</dbReference>
<dbReference type="SUPFAM" id="SSF52317">
    <property type="entry name" value="Class I glutamine amidotransferase-like"/>
    <property type="match status" value="1"/>
</dbReference>
<organism evidence="2 3">
    <name type="scientific">Crossiella equi</name>
    <dbReference type="NCBI Taxonomy" id="130796"/>
    <lineage>
        <taxon>Bacteria</taxon>
        <taxon>Bacillati</taxon>
        <taxon>Actinomycetota</taxon>
        <taxon>Actinomycetes</taxon>
        <taxon>Pseudonocardiales</taxon>
        <taxon>Pseudonocardiaceae</taxon>
        <taxon>Crossiella</taxon>
    </lineage>
</organism>
<feature type="domain" description="DJ-1/PfpI" evidence="1">
    <location>
        <begin position="6"/>
        <end position="171"/>
    </location>
</feature>
<accession>A0ABS5AL16</accession>
<dbReference type="InterPro" id="IPR002818">
    <property type="entry name" value="DJ-1/PfpI"/>
</dbReference>
<dbReference type="CDD" id="cd03139">
    <property type="entry name" value="GATase1_PfpI_2"/>
    <property type="match status" value="1"/>
</dbReference>
<name>A0ABS5AL16_9PSEU</name>
<protein>
    <submittedName>
        <fullName evidence="2">Transcriptional regulator GlxA family with amidase domain</fullName>
    </submittedName>
</protein>
<evidence type="ECO:0000259" key="1">
    <source>
        <dbReference type="Pfam" id="PF01965"/>
    </source>
</evidence>
<dbReference type="EMBL" id="JAGIOO010000001">
    <property type="protein sequence ID" value="MBP2477259.1"/>
    <property type="molecule type" value="Genomic_DNA"/>
</dbReference>
<dbReference type="PANTHER" id="PTHR43130">
    <property type="entry name" value="ARAC-FAMILY TRANSCRIPTIONAL REGULATOR"/>
    <property type="match status" value="1"/>
</dbReference>
<dbReference type="Pfam" id="PF01965">
    <property type="entry name" value="DJ-1_PfpI"/>
    <property type="match status" value="1"/>
</dbReference>
<dbReference type="RefSeq" id="WP_086789168.1">
    <property type="nucleotide sequence ID" value="NZ_JAGIOO010000001.1"/>
</dbReference>
<evidence type="ECO:0000313" key="3">
    <source>
        <dbReference type="Proteomes" id="UP001519363"/>
    </source>
</evidence>
<keyword evidence="3" id="KW-1185">Reference proteome</keyword>
<proteinExistence type="predicted"/>
<dbReference type="Gene3D" id="3.40.50.880">
    <property type="match status" value="1"/>
</dbReference>
<sequence>MTDVRTIAFVLYPGLTPLDLIGPLQVINALAANGLPYRSVTVSHTTDPLPTDLPLRLTASHTFAEVPEPFALLVPGGGTPTYRAMADETVLAYLRTAAAKAELVLSVCTGSLVLGAAGLLEGRRATTHWAVREVLRKFGATPVAERWVEDGPFITAAGVAAGIDAALHVVDRLAGEEVARFVQTVIEYDPQPPHGPIDWSTVDLSEGMRWHEMWVKEALGDHPELAAKLLG</sequence>
<comment type="caution">
    <text evidence="2">The sequence shown here is derived from an EMBL/GenBank/DDBJ whole genome shotgun (WGS) entry which is preliminary data.</text>
</comment>
<dbReference type="PANTHER" id="PTHR43130:SF2">
    <property type="entry name" value="DJ-1_PFPI DOMAIN-CONTAINING PROTEIN"/>
    <property type="match status" value="1"/>
</dbReference>
<reference evidence="2 3" key="1">
    <citation type="submission" date="2021-03" db="EMBL/GenBank/DDBJ databases">
        <title>Sequencing the genomes of 1000 actinobacteria strains.</title>
        <authorList>
            <person name="Klenk H.-P."/>
        </authorList>
    </citation>
    <scope>NUCLEOTIDE SEQUENCE [LARGE SCALE GENOMIC DNA]</scope>
    <source>
        <strain evidence="2 3">DSM 44580</strain>
    </source>
</reference>
<gene>
    <name evidence="2" type="ORF">JOF53_006131</name>
</gene>
<evidence type="ECO:0000313" key="2">
    <source>
        <dbReference type="EMBL" id="MBP2477259.1"/>
    </source>
</evidence>
<dbReference type="InterPro" id="IPR052158">
    <property type="entry name" value="INH-QAR"/>
</dbReference>